<evidence type="ECO:0000256" key="12">
    <source>
        <dbReference type="RuleBase" id="RU003357"/>
    </source>
</evidence>
<dbReference type="GO" id="GO:0009279">
    <property type="term" value="C:cell outer membrane"/>
    <property type="evidence" value="ECO:0007669"/>
    <property type="project" value="UniProtKB-SubCell"/>
</dbReference>
<keyword evidence="13" id="KW-0732">Signal</keyword>
<feature type="chain" id="PRO_5020498323" evidence="13">
    <location>
        <begin position="23"/>
        <end position="798"/>
    </location>
</feature>
<evidence type="ECO:0000256" key="7">
    <source>
        <dbReference type="ARBA" id="ARBA00023065"/>
    </source>
</evidence>
<organism evidence="16 17">
    <name type="scientific">Sphingomonas populi</name>
    <dbReference type="NCBI Taxonomy" id="2484750"/>
    <lineage>
        <taxon>Bacteria</taxon>
        <taxon>Pseudomonadati</taxon>
        <taxon>Pseudomonadota</taxon>
        <taxon>Alphaproteobacteria</taxon>
        <taxon>Sphingomonadales</taxon>
        <taxon>Sphingomonadaceae</taxon>
        <taxon>Sphingomonas</taxon>
    </lineage>
</organism>
<dbReference type="GO" id="GO:0006826">
    <property type="term" value="P:iron ion transport"/>
    <property type="evidence" value="ECO:0007669"/>
    <property type="project" value="UniProtKB-KW"/>
</dbReference>
<keyword evidence="2 11" id="KW-0813">Transport</keyword>
<evidence type="ECO:0000256" key="13">
    <source>
        <dbReference type="SAM" id="SignalP"/>
    </source>
</evidence>
<evidence type="ECO:0000256" key="9">
    <source>
        <dbReference type="ARBA" id="ARBA00023136"/>
    </source>
</evidence>
<protein>
    <submittedName>
        <fullName evidence="16">TonB-dependent receptor</fullName>
    </submittedName>
</protein>
<evidence type="ECO:0000256" key="8">
    <source>
        <dbReference type="ARBA" id="ARBA00023077"/>
    </source>
</evidence>
<evidence type="ECO:0000256" key="4">
    <source>
        <dbReference type="ARBA" id="ARBA00022496"/>
    </source>
</evidence>
<feature type="signal peptide" evidence="13">
    <location>
        <begin position="1"/>
        <end position="22"/>
    </location>
</feature>
<dbReference type="InterPro" id="IPR000531">
    <property type="entry name" value="Beta-barrel_TonB"/>
</dbReference>
<evidence type="ECO:0000256" key="2">
    <source>
        <dbReference type="ARBA" id="ARBA00022448"/>
    </source>
</evidence>
<keyword evidence="6" id="KW-0408">Iron</keyword>
<evidence type="ECO:0000256" key="3">
    <source>
        <dbReference type="ARBA" id="ARBA00022452"/>
    </source>
</evidence>
<comment type="similarity">
    <text evidence="11 12">Belongs to the TonB-dependent receptor family.</text>
</comment>
<comment type="caution">
    <text evidence="16">The sequence shown here is derived from an EMBL/GenBank/DDBJ whole genome shotgun (WGS) entry which is preliminary data.</text>
</comment>
<gene>
    <name evidence="16" type="ORF">EWE75_19310</name>
</gene>
<feature type="domain" description="TonB-dependent receptor plug" evidence="15">
    <location>
        <begin position="65"/>
        <end position="166"/>
    </location>
</feature>
<dbReference type="EMBL" id="SGIS01000037">
    <property type="protein sequence ID" value="RZF61153.1"/>
    <property type="molecule type" value="Genomic_DNA"/>
</dbReference>
<keyword evidence="4" id="KW-0410">Iron transport</keyword>
<evidence type="ECO:0000313" key="16">
    <source>
        <dbReference type="EMBL" id="RZF61153.1"/>
    </source>
</evidence>
<dbReference type="Gene3D" id="2.40.170.20">
    <property type="entry name" value="TonB-dependent receptor, beta-barrel domain"/>
    <property type="match status" value="1"/>
</dbReference>
<keyword evidence="8 12" id="KW-0798">TonB box</keyword>
<dbReference type="InterPro" id="IPR012910">
    <property type="entry name" value="Plug_dom"/>
</dbReference>
<dbReference type="OrthoDB" id="9760333at2"/>
<keyword evidence="5 11" id="KW-0812">Transmembrane</keyword>
<keyword evidence="7" id="KW-0406">Ion transport</keyword>
<evidence type="ECO:0000259" key="14">
    <source>
        <dbReference type="Pfam" id="PF00593"/>
    </source>
</evidence>
<evidence type="ECO:0000256" key="11">
    <source>
        <dbReference type="PROSITE-ProRule" id="PRU01360"/>
    </source>
</evidence>
<dbReference type="InterPro" id="IPR036942">
    <property type="entry name" value="Beta-barrel_TonB_sf"/>
</dbReference>
<accession>A0A4Q6XM83</accession>
<feature type="domain" description="TonB-dependent receptor-like beta-barrel" evidence="14">
    <location>
        <begin position="272"/>
        <end position="750"/>
    </location>
</feature>
<dbReference type="Proteomes" id="UP000292085">
    <property type="component" value="Unassembled WGS sequence"/>
</dbReference>
<evidence type="ECO:0000256" key="5">
    <source>
        <dbReference type="ARBA" id="ARBA00022692"/>
    </source>
</evidence>
<name>A0A4Q6XM83_9SPHN</name>
<dbReference type="PANTHER" id="PTHR32552:SF81">
    <property type="entry name" value="TONB-DEPENDENT OUTER MEMBRANE RECEPTOR"/>
    <property type="match status" value="1"/>
</dbReference>
<comment type="subcellular location">
    <subcellularLocation>
        <location evidence="1 11">Cell outer membrane</location>
        <topology evidence="1 11">Multi-pass membrane protein</topology>
    </subcellularLocation>
</comment>
<evidence type="ECO:0000256" key="10">
    <source>
        <dbReference type="ARBA" id="ARBA00023237"/>
    </source>
</evidence>
<dbReference type="InterPro" id="IPR039426">
    <property type="entry name" value="TonB-dep_rcpt-like"/>
</dbReference>
<keyword evidence="3 11" id="KW-1134">Transmembrane beta strand</keyword>
<dbReference type="AlphaFoldDB" id="A0A4Q6XM83"/>
<sequence length="798" mass="85640">MKDFKKAALLSTSVLITLPALAQAQSAVPGGAQALTQVNGRSPAADAEHVDDIIVTAQRRSENVLKVPVSVTVVSGDQLLQRGINDLMAVTKLAPSLQVAQDNTFSVRGVGTGTFASTVESSVSQVIDEVVLGNREFATNAFYDVERVEVLNGPQGLLFGKNASAGLVNITTTRPKLGKFSEEGDVELVNRDRPVKDGQGIQLRDTINIPISTNSALRINALYSTQDSVTYPMVNGAVRNDLNTLNWGVRAKYLIEPTNDLSIYIIGDYNKSRGISGRYDATFRQFGQNSVYPAYGLQAGNNNLVYTADAPNYRVSETGGVQGNISYSFANGMQLSSITAWKKLNTSYQFDSDNTPINFFDFNQNRIKFDQISQELRLSLPSGNAISGQFGLYYYHSSDSEVGFRGGNNGLPSFVTSGFPFCINPTVLGPPPACPVSNTSFLGQDYRFTLKQDSYAAFGQLSYAITDSLKITGGGRVTHDKASLDMVENTGSYFVTLGVPNNVTKQSTKATNFSFKIGADWQASPDLLVYGFYGQGYKGPGFSNTSPSPGANLAVRPEISKGGEIGLKGRLLDRRVTFSLSAFYTRFSDLQVQSFVQSLRTFVLSNAATATTKGVELSLQGRVSSRLTLSGSASYVDAKFDDYPGAQCNPGQTSNGCAANVNSSDPGFVGVFNAAGYPLPLSAKFTTTLGADYQAPIGRGLDGVIGLGYYHRSPQTSGLGTIFDIPTWDTLDARLGVKSHNWSLTLFCKNCTNSVRPISIGADGGDANPTSGPPVLTFAQRWSYDSVRTAGLRGTFNF</sequence>
<dbReference type="RefSeq" id="WP_130159743.1">
    <property type="nucleotide sequence ID" value="NZ_SGIS01000037.1"/>
</dbReference>
<dbReference type="SUPFAM" id="SSF56935">
    <property type="entry name" value="Porins"/>
    <property type="match status" value="1"/>
</dbReference>
<dbReference type="Pfam" id="PF07715">
    <property type="entry name" value="Plug"/>
    <property type="match status" value="1"/>
</dbReference>
<evidence type="ECO:0000313" key="17">
    <source>
        <dbReference type="Proteomes" id="UP000292085"/>
    </source>
</evidence>
<proteinExistence type="inferred from homology"/>
<evidence type="ECO:0000256" key="6">
    <source>
        <dbReference type="ARBA" id="ARBA00023004"/>
    </source>
</evidence>
<keyword evidence="16" id="KW-0675">Receptor</keyword>
<keyword evidence="9 11" id="KW-0472">Membrane</keyword>
<evidence type="ECO:0000259" key="15">
    <source>
        <dbReference type="Pfam" id="PF07715"/>
    </source>
</evidence>
<dbReference type="PANTHER" id="PTHR32552">
    <property type="entry name" value="FERRICHROME IRON RECEPTOR-RELATED"/>
    <property type="match status" value="1"/>
</dbReference>
<dbReference type="PROSITE" id="PS52016">
    <property type="entry name" value="TONB_DEPENDENT_REC_3"/>
    <property type="match status" value="1"/>
</dbReference>
<keyword evidence="17" id="KW-1185">Reference proteome</keyword>
<evidence type="ECO:0000256" key="1">
    <source>
        <dbReference type="ARBA" id="ARBA00004571"/>
    </source>
</evidence>
<reference evidence="16 17" key="1">
    <citation type="submission" date="2019-02" db="EMBL/GenBank/DDBJ databases">
        <authorList>
            <person name="Li Y."/>
        </authorList>
    </citation>
    <scope>NUCLEOTIDE SEQUENCE [LARGE SCALE GENOMIC DNA]</scope>
    <source>
        <strain evidence="16 17">3-7</strain>
    </source>
</reference>
<dbReference type="Pfam" id="PF00593">
    <property type="entry name" value="TonB_dep_Rec_b-barrel"/>
    <property type="match status" value="1"/>
</dbReference>
<keyword evidence="10 11" id="KW-0998">Cell outer membrane</keyword>